<reference evidence="1 2" key="1">
    <citation type="submission" date="2024-08" db="EMBL/GenBank/DDBJ databases">
        <title>Clostridium lapicellarii sp. nov., and Clostridium renhuaiense sp. nov., two species isolated from the mud in a fermentation cellar used for producing sauce-flavour Chinese liquors.</title>
        <authorList>
            <person name="Yang F."/>
            <person name="Wang H."/>
            <person name="Chen L.Q."/>
            <person name="Zhou N."/>
            <person name="Lu J.J."/>
            <person name="Pu X.X."/>
            <person name="Wan B."/>
            <person name="Wang L."/>
            <person name="Liu S.J."/>
        </authorList>
    </citation>
    <scope>NUCLEOTIDE SEQUENCE [LARGE SCALE GENOMIC DNA]</scope>
    <source>
        <strain evidence="1 2">MT-5</strain>
    </source>
</reference>
<accession>A0ABV4BUB4</accession>
<name>A0ABV4BUB4_9CLOT</name>
<evidence type="ECO:0000313" key="2">
    <source>
        <dbReference type="Proteomes" id="UP001564657"/>
    </source>
</evidence>
<dbReference type="EMBL" id="JBGEWD010000021">
    <property type="protein sequence ID" value="MEY8001632.1"/>
    <property type="molecule type" value="Genomic_DNA"/>
</dbReference>
<comment type="caution">
    <text evidence="1">The sequence shown here is derived from an EMBL/GenBank/DDBJ whole genome shotgun (WGS) entry which is preliminary data.</text>
</comment>
<protein>
    <submittedName>
        <fullName evidence="1">Uncharacterized protein</fullName>
    </submittedName>
</protein>
<keyword evidence="2" id="KW-1185">Reference proteome</keyword>
<gene>
    <name evidence="1" type="ORF">AB8U03_15790</name>
</gene>
<sequence length="57" mass="6807">MVKTKKGNYERVELTFSKDNKIEMDIYKFILEKSNLIGKGKYVKNLIYEEMKKATKE</sequence>
<dbReference type="RefSeq" id="WP_369705525.1">
    <property type="nucleotide sequence ID" value="NZ_JBGEWD010000021.1"/>
</dbReference>
<evidence type="ECO:0000313" key="1">
    <source>
        <dbReference type="EMBL" id="MEY8001632.1"/>
    </source>
</evidence>
<proteinExistence type="predicted"/>
<organism evidence="1 2">
    <name type="scientific">Clostridium moutaii</name>
    <dbReference type="NCBI Taxonomy" id="3240932"/>
    <lineage>
        <taxon>Bacteria</taxon>
        <taxon>Bacillati</taxon>
        <taxon>Bacillota</taxon>
        <taxon>Clostridia</taxon>
        <taxon>Eubacteriales</taxon>
        <taxon>Clostridiaceae</taxon>
        <taxon>Clostridium</taxon>
    </lineage>
</organism>
<dbReference type="Proteomes" id="UP001564657">
    <property type="component" value="Unassembled WGS sequence"/>
</dbReference>